<accession>A0A6P2C7S0</accession>
<evidence type="ECO:0000256" key="3">
    <source>
        <dbReference type="ARBA" id="ARBA00022692"/>
    </source>
</evidence>
<keyword evidence="9" id="KW-1185">Reference proteome</keyword>
<feature type="transmembrane region" description="Helical" evidence="6">
    <location>
        <begin position="67"/>
        <end position="90"/>
    </location>
</feature>
<keyword evidence="5 6" id="KW-0472">Membrane</keyword>
<evidence type="ECO:0000256" key="4">
    <source>
        <dbReference type="ARBA" id="ARBA00022989"/>
    </source>
</evidence>
<organism evidence="8 9">
    <name type="scientific">Trebonia kvetii</name>
    <dbReference type="NCBI Taxonomy" id="2480626"/>
    <lineage>
        <taxon>Bacteria</taxon>
        <taxon>Bacillati</taxon>
        <taxon>Actinomycetota</taxon>
        <taxon>Actinomycetes</taxon>
        <taxon>Streptosporangiales</taxon>
        <taxon>Treboniaceae</taxon>
        <taxon>Trebonia</taxon>
    </lineage>
</organism>
<evidence type="ECO:0000313" key="9">
    <source>
        <dbReference type="Proteomes" id="UP000460272"/>
    </source>
</evidence>
<keyword evidence="3 6" id="KW-0812">Transmembrane</keyword>
<dbReference type="OrthoDB" id="5189995at2"/>
<keyword evidence="4 6" id="KW-1133">Transmembrane helix</keyword>
<feature type="transmembrane region" description="Helical" evidence="6">
    <location>
        <begin position="258"/>
        <end position="276"/>
    </location>
</feature>
<dbReference type="InterPro" id="IPR051598">
    <property type="entry name" value="TSUP/Inactive_protease-like"/>
</dbReference>
<evidence type="ECO:0000256" key="5">
    <source>
        <dbReference type="ARBA" id="ARBA00023136"/>
    </source>
</evidence>
<feature type="transmembrane region" description="Helical" evidence="6">
    <location>
        <begin position="102"/>
        <end position="120"/>
    </location>
</feature>
<sequence length="329" mass="33902">MVLGSAVVGLLVGLTGAGGGALMTPMLILLFNVKPSAAISSDLVAAVVMRPVGSLVHMRRGTVNYRLVAWMCAGSVPMAFLGSYLLHVLGGGEAQQLNVERALGAALLAGTAAMLLRYWLDRRSGQARTQAIEAIRVRPLASIAIGAIGGIVVGMTSVGSGSLMIVLLLFTYPALAAGRLVGTDLTQAVPLTAAAALGALLFGHVQFGLTTAVIIGSVPAVLVGSFLSSRAPDRYIRPVITFVIFASGLKYAGMGTTALGWTLCGAALAWGAYWLARRKPWRGDAQTEAGKIAVAGKSDAGRSESGLEVGVEELEPERAELPGLARRPG</sequence>
<dbReference type="InterPro" id="IPR002781">
    <property type="entry name" value="TM_pro_TauE-like"/>
</dbReference>
<name>A0A6P2C7S0_9ACTN</name>
<feature type="transmembrane region" description="Helical" evidence="6">
    <location>
        <begin position="6"/>
        <end position="31"/>
    </location>
</feature>
<feature type="transmembrane region" description="Helical" evidence="6">
    <location>
        <begin position="140"/>
        <end position="173"/>
    </location>
</feature>
<dbReference type="PANTHER" id="PTHR43701">
    <property type="entry name" value="MEMBRANE TRANSPORTER PROTEIN MJ0441-RELATED"/>
    <property type="match status" value="1"/>
</dbReference>
<protein>
    <recommendedName>
        <fullName evidence="6">Probable membrane transporter protein</fullName>
    </recommendedName>
</protein>
<feature type="region of interest" description="Disordered" evidence="7">
    <location>
        <begin position="295"/>
        <end position="329"/>
    </location>
</feature>
<dbReference type="Pfam" id="PF01925">
    <property type="entry name" value="TauE"/>
    <property type="match status" value="1"/>
</dbReference>
<dbReference type="PANTHER" id="PTHR43701:SF2">
    <property type="entry name" value="MEMBRANE TRANSPORTER PROTEIN YJNA-RELATED"/>
    <property type="match status" value="1"/>
</dbReference>
<gene>
    <name evidence="8" type="ORF">EAS64_00780</name>
</gene>
<dbReference type="GO" id="GO:0005886">
    <property type="term" value="C:plasma membrane"/>
    <property type="evidence" value="ECO:0007669"/>
    <property type="project" value="UniProtKB-SubCell"/>
</dbReference>
<dbReference type="Proteomes" id="UP000460272">
    <property type="component" value="Unassembled WGS sequence"/>
</dbReference>
<proteinExistence type="inferred from homology"/>
<feature type="transmembrane region" description="Helical" evidence="6">
    <location>
        <begin position="193"/>
        <end position="223"/>
    </location>
</feature>
<comment type="similarity">
    <text evidence="2 6">Belongs to the 4-toluene sulfonate uptake permease (TSUP) (TC 2.A.102) family.</text>
</comment>
<evidence type="ECO:0000256" key="7">
    <source>
        <dbReference type="SAM" id="MobiDB-lite"/>
    </source>
</evidence>
<comment type="caution">
    <text evidence="8">The sequence shown here is derived from an EMBL/GenBank/DDBJ whole genome shotgun (WGS) entry which is preliminary data.</text>
</comment>
<evidence type="ECO:0000256" key="1">
    <source>
        <dbReference type="ARBA" id="ARBA00004141"/>
    </source>
</evidence>
<evidence type="ECO:0000256" key="6">
    <source>
        <dbReference type="RuleBase" id="RU363041"/>
    </source>
</evidence>
<comment type="subcellular location">
    <subcellularLocation>
        <location evidence="6">Cell membrane</location>
        <topology evidence="6">Multi-pass membrane protein</topology>
    </subcellularLocation>
    <subcellularLocation>
        <location evidence="1">Membrane</location>
        <topology evidence="1">Multi-pass membrane protein</topology>
    </subcellularLocation>
</comment>
<evidence type="ECO:0000256" key="2">
    <source>
        <dbReference type="ARBA" id="ARBA00009142"/>
    </source>
</evidence>
<dbReference type="AlphaFoldDB" id="A0A6P2C7S0"/>
<dbReference type="EMBL" id="RPFW01000001">
    <property type="protein sequence ID" value="TVZ07358.1"/>
    <property type="molecule type" value="Genomic_DNA"/>
</dbReference>
<reference evidence="8 9" key="1">
    <citation type="submission" date="2018-11" db="EMBL/GenBank/DDBJ databases">
        <title>Trebonia kvetii gen.nov., sp.nov., a novel acidophilic actinobacterium, and proposal of the new actinobacterial family Treboniaceae fam. nov.</title>
        <authorList>
            <person name="Rapoport D."/>
            <person name="Sagova-Mareckova M."/>
            <person name="Sedlacek I."/>
            <person name="Provaznik J."/>
            <person name="Kralova S."/>
            <person name="Pavlinic D."/>
            <person name="Benes V."/>
            <person name="Kopecky J."/>
        </authorList>
    </citation>
    <scope>NUCLEOTIDE SEQUENCE [LARGE SCALE GENOMIC DNA]</scope>
    <source>
        <strain evidence="8 9">15Tr583</strain>
    </source>
</reference>
<keyword evidence="6" id="KW-1003">Cell membrane</keyword>
<evidence type="ECO:0000313" key="8">
    <source>
        <dbReference type="EMBL" id="TVZ07358.1"/>
    </source>
</evidence>